<dbReference type="EMBL" id="JAMXLR010000006">
    <property type="protein sequence ID" value="MCO6042578.1"/>
    <property type="molecule type" value="Genomic_DNA"/>
</dbReference>
<dbReference type="InterPro" id="IPR002068">
    <property type="entry name" value="A-crystallin/Hsp20_dom"/>
</dbReference>
<dbReference type="AlphaFoldDB" id="A0A9X2F6M8"/>
<dbReference type="InterPro" id="IPR008978">
    <property type="entry name" value="HSP20-like_chaperone"/>
</dbReference>
<reference evidence="4" key="1">
    <citation type="submission" date="2022-06" db="EMBL/GenBank/DDBJ databases">
        <title>Aeoliella straminimaris, a novel planctomycete from sediments.</title>
        <authorList>
            <person name="Vitorino I.R."/>
            <person name="Lage O.M."/>
        </authorList>
    </citation>
    <scope>NUCLEOTIDE SEQUENCE</scope>
    <source>
        <strain evidence="4">ICT_H6.2</strain>
    </source>
</reference>
<accession>A0A9X2F6M8</accession>
<dbReference type="PANTHER" id="PTHR11527">
    <property type="entry name" value="HEAT-SHOCK PROTEIN 20 FAMILY MEMBER"/>
    <property type="match status" value="1"/>
</dbReference>
<evidence type="ECO:0000313" key="5">
    <source>
        <dbReference type="Proteomes" id="UP001155241"/>
    </source>
</evidence>
<dbReference type="PROSITE" id="PS01031">
    <property type="entry name" value="SHSP"/>
    <property type="match status" value="1"/>
</dbReference>
<evidence type="ECO:0000313" key="4">
    <source>
        <dbReference type="EMBL" id="MCO6042578.1"/>
    </source>
</evidence>
<dbReference type="InterPro" id="IPR031107">
    <property type="entry name" value="Small_HSP"/>
</dbReference>
<comment type="caution">
    <text evidence="4">The sequence shown here is derived from an EMBL/GenBank/DDBJ whole genome shotgun (WGS) entry which is preliminary data.</text>
</comment>
<comment type="similarity">
    <text evidence="1 2">Belongs to the small heat shock protein (HSP20) family.</text>
</comment>
<dbReference type="RefSeq" id="WP_252850676.1">
    <property type="nucleotide sequence ID" value="NZ_JAMXLR010000006.1"/>
</dbReference>
<proteinExistence type="inferred from homology"/>
<gene>
    <name evidence="4" type="ORF">NG895_01535</name>
</gene>
<dbReference type="CDD" id="cd06464">
    <property type="entry name" value="ACD_sHsps-like"/>
    <property type="match status" value="1"/>
</dbReference>
<dbReference type="SUPFAM" id="SSF49764">
    <property type="entry name" value="HSP20-like chaperones"/>
    <property type="match status" value="1"/>
</dbReference>
<evidence type="ECO:0000256" key="2">
    <source>
        <dbReference type="RuleBase" id="RU003616"/>
    </source>
</evidence>
<evidence type="ECO:0000256" key="1">
    <source>
        <dbReference type="PROSITE-ProRule" id="PRU00285"/>
    </source>
</evidence>
<keyword evidence="5" id="KW-1185">Reference proteome</keyword>
<dbReference type="Gene3D" id="2.60.40.790">
    <property type="match status" value="1"/>
</dbReference>
<name>A0A9X2F6M8_9BACT</name>
<organism evidence="4 5">
    <name type="scientific">Aeoliella straminimaris</name>
    <dbReference type="NCBI Taxonomy" id="2954799"/>
    <lineage>
        <taxon>Bacteria</taxon>
        <taxon>Pseudomonadati</taxon>
        <taxon>Planctomycetota</taxon>
        <taxon>Planctomycetia</taxon>
        <taxon>Pirellulales</taxon>
        <taxon>Lacipirellulaceae</taxon>
        <taxon>Aeoliella</taxon>
    </lineage>
</organism>
<sequence>MKATQTNNRLQNIFPVAMAEVDSLVDQFFGPVSSRGAAWRAPASIWEGKEHLHMEVDAPGVTLDDVDITFDKGRLSLTLERKSPEYEGTLWHSERGYGKVTRTVSLPETVDPETIEATLSNGVLRVSIGKRPELQPKRIEVKTA</sequence>
<protein>
    <submittedName>
        <fullName evidence="4">Hsp20/alpha crystallin family protein</fullName>
    </submittedName>
</protein>
<dbReference type="Pfam" id="PF00011">
    <property type="entry name" value="HSP20"/>
    <property type="match status" value="1"/>
</dbReference>
<evidence type="ECO:0000259" key="3">
    <source>
        <dbReference type="PROSITE" id="PS01031"/>
    </source>
</evidence>
<dbReference type="Proteomes" id="UP001155241">
    <property type="component" value="Unassembled WGS sequence"/>
</dbReference>
<feature type="domain" description="SHSP" evidence="3">
    <location>
        <begin position="34"/>
        <end position="144"/>
    </location>
</feature>